<dbReference type="PATRIC" id="fig|1492738.3.peg.2247"/>
<organism evidence="1 2">
    <name type="scientific">Flavobacterium seoulense</name>
    <dbReference type="NCBI Taxonomy" id="1492738"/>
    <lineage>
        <taxon>Bacteria</taxon>
        <taxon>Pseudomonadati</taxon>
        <taxon>Bacteroidota</taxon>
        <taxon>Flavobacteriia</taxon>
        <taxon>Flavobacteriales</taxon>
        <taxon>Flavobacteriaceae</taxon>
        <taxon>Flavobacterium</taxon>
    </lineage>
</organism>
<dbReference type="AlphaFoldDB" id="A0A066WL11"/>
<keyword evidence="2" id="KW-1185">Reference proteome</keyword>
<comment type="caution">
    <text evidence="1">The sequence shown here is derived from an EMBL/GenBank/DDBJ whole genome shotgun (WGS) entry which is preliminary data.</text>
</comment>
<protein>
    <submittedName>
        <fullName evidence="1">Uncharacterized protein</fullName>
    </submittedName>
</protein>
<accession>A0A066WL11</accession>
<dbReference type="STRING" id="1492738.FEM21_22590"/>
<name>A0A066WL11_9FLAO</name>
<gene>
    <name evidence="1" type="ORF">FEM21_22590</name>
</gene>
<sequence>MVGSQTGNEIERFIQAPEQWQITGIDPSPEMILQTNEKLNN</sequence>
<dbReference type="Proteomes" id="UP000027064">
    <property type="component" value="Unassembled WGS sequence"/>
</dbReference>
<reference evidence="1 2" key="1">
    <citation type="submission" date="2014-05" db="EMBL/GenBank/DDBJ databases">
        <title>Genome Sequence of Flavobacterium sp. EM1321.</title>
        <authorList>
            <person name="Shin S.-K."/>
            <person name="Yi H."/>
        </authorList>
    </citation>
    <scope>NUCLEOTIDE SEQUENCE [LARGE SCALE GENOMIC DNA]</scope>
    <source>
        <strain evidence="1 2">EM1321</strain>
    </source>
</reference>
<dbReference type="RefSeq" id="WP_201448294.1">
    <property type="nucleotide sequence ID" value="NZ_JNCA01000021.1"/>
</dbReference>
<dbReference type="EMBL" id="JNCA01000021">
    <property type="protein sequence ID" value="KDN54536.1"/>
    <property type="molecule type" value="Genomic_DNA"/>
</dbReference>
<dbReference type="eggNOG" id="COG2226">
    <property type="taxonomic scope" value="Bacteria"/>
</dbReference>
<evidence type="ECO:0000313" key="1">
    <source>
        <dbReference type="EMBL" id="KDN54536.1"/>
    </source>
</evidence>
<evidence type="ECO:0000313" key="2">
    <source>
        <dbReference type="Proteomes" id="UP000027064"/>
    </source>
</evidence>
<proteinExistence type="predicted"/>